<dbReference type="AlphaFoldDB" id="A0AAE3NYE1"/>
<evidence type="ECO:0000313" key="8">
    <source>
        <dbReference type="Proteomes" id="UP001220964"/>
    </source>
</evidence>
<dbReference type="Proteomes" id="UP001220964">
    <property type="component" value="Unassembled WGS sequence"/>
</dbReference>
<comment type="similarity">
    <text evidence="2 6">Belongs to the transposase mutator family.</text>
</comment>
<evidence type="ECO:0000256" key="6">
    <source>
        <dbReference type="RuleBase" id="RU365089"/>
    </source>
</evidence>
<keyword evidence="3 6" id="KW-0815">Transposition</keyword>
<protein>
    <recommendedName>
        <fullName evidence="6">Mutator family transposase</fullName>
    </recommendedName>
</protein>
<dbReference type="GO" id="GO:0004803">
    <property type="term" value="F:transposase activity"/>
    <property type="evidence" value="ECO:0007669"/>
    <property type="project" value="UniProtKB-UniRule"/>
</dbReference>
<keyword evidence="6" id="KW-0814">Transposable element</keyword>
<keyword evidence="8" id="KW-1185">Reference proteome</keyword>
<reference evidence="7" key="1">
    <citation type="submission" date="2023-03" db="EMBL/GenBank/DDBJ databases">
        <title>Multiphase analysis and comparison of six strains from genera Psychromarinibacter, Lutimaribacter, and Maritimibacter, including a novel species: Psychromarinibacter sediminicola sp. nov.</title>
        <authorList>
            <person name="Wang Y.-H."/>
            <person name="Ye M.-Q."/>
            <person name="Du Z.-J."/>
        </authorList>
    </citation>
    <scope>NUCLEOTIDE SEQUENCE</scope>
    <source>
        <strain evidence="7">C21-152</strain>
    </source>
</reference>
<evidence type="ECO:0000256" key="5">
    <source>
        <dbReference type="ARBA" id="ARBA00023172"/>
    </source>
</evidence>
<dbReference type="RefSeq" id="WP_275570052.1">
    <property type="nucleotide sequence ID" value="NZ_JARGYC010000188.1"/>
</dbReference>
<proteinExistence type="inferred from homology"/>
<dbReference type="GO" id="GO:0006313">
    <property type="term" value="P:DNA transposition"/>
    <property type="evidence" value="ECO:0007669"/>
    <property type="project" value="UniProtKB-UniRule"/>
</dbReference>
<evidence type="ECO:0000256" key="4">
    <source>
        <dbReference type="ARBA" id="ARBA00023125"/>
    </source>
</evidence>
<gene>
    <name evidence="7" type="ORF">P1J78_24865</name>
</gene>
<dbReference type="EMBL" id="JARGYC010000188">
    <property type="protein sequence ID" value="MDF0603944.1"/>
    <property type="molecule type" value="Genomic_DNA"/>
</dbReference>
<evidence type="ECO:0000256" key="3">
    <source>
        <dbReference type="ARBA" id="ARBA00022578"/>
    </source>
</evidence>
<dbReference type="InterPro" id="IPR001207">
    <property type="entry name" value="Transposase_mutator"/>
</dbReference>
<sequence length="392" mass="44024">MDERKDTAVEAVLEHLMEHGPGDIATVFARAFELAMQIERERFLGAGLYERTAERRGYANGYKPKRIDTPAGTVAVDVPKTAGHDTPFYPQSLERGRRSVRAVMLAVAEMYVKGVSTREAEKVMREFGIESLSSSQVSRAAKLLDEELEAWRTRPLGETRYLILDARYEKMRHGGVVRDAAVLSAVGIGSDERRRVLGVSVALSEAEVHWRGFLESLQARGMRGVEYVVSDDHAGLRAARRAVLGGATWQRCQFHLAQNAIHHAPTLDIRKRIGSELRSVWNASTLAKAETALAELVTTYRDTVPKLAAWLDENVPEGLAVFSLPEHHRRRLRTSNPMERSVQQELKRRTIKVRVFPSEASLERLVSAVLVEIDDKWAADSKAYIKWECQDA</sequence>
<comment type="function">
    <text evidence="1 6">Required for the transposition of the insertion element.</text>
</comment>
<organism evidence="7 8">
    <name type="scientific">Psychromarinibacter sediminicola</name>
    <dbReference type="NCBI Taxonomy" id="3033385"/>
    <lineage>
        <taxon>Bacteria</taxon>
        <taxon>Pseudomonadati</taxon>
        <taxon>Pseudomonadota</taxon>
        <taxon>Alphaproteobacteria</taxon>
        <taxon>Rhodobacterales</taxon>
        <taxon>Paracoccaceae</taxon>
        <taxon>Psychromarinibacter</taxon>
    </lineage>
</organism>
<evidence type="ECO:0000256" key="2">
    <source>
        <dbReference type="ARBA" id="ARBA00010961"/>
    </source>
</evidence>
<dbReference type="PANTHER" id="PTHR33217:SF7">
    <property type="entry name" value="TRANSPOSASE FOR INSERTION SEQUENCE ELEMENT IS1081"/>
    <property type="match status" value="1"/>
</dbReference>
<accession>A0AAE3NYE1</accession>
<comment type="caution">
    <text evidence="7">The sequence shown here is derived from an EMBL/GenBank/DDBJ whole genome shotgun (WGS) entry which is preliminary data.</text>
</comment>
<keyword evidence="4 6" id="KW-0238">DNA-binding</keyword>
<evidence type="ECO:0000256" key="1">
    <source>
        <dbReference type="ARBA" id="ARBA00002190"/>
    </source>
</evidence>
<dbReference type="GO" id="GO:0003677">
    <property type="term" value="F:DNA binding"/>
    <property type="evidence" value="ECO:0007669"/>
    <property type="project" value="UniProtKB-UniRule"/>
</dbReference>
<evidence type="ECO:0000313" key="7">
    <source>
        <dbReference type="EMBL" id="MDF0603944.1"/>
    </source>
</evidence>
<dbReference type="Pfam" id="PF00872">
    <property type="entry name" value="Transposase_mut"/>
    <property type="match status" value="1"/>
</dbReference>
<keyword evidence="5 6" id="KW-0233">DNA recombination</keyword>
<name>A0AAE3NYE1_9RHOB</name>
<dbReference type="NCBIfam" id="NF033543">
    <property type="entry name" value="transpos_IS256"/>
    <property type="match status" value="1"/>
</dbReference>
<dbReference type="PANTHER" id="PTHR33217">
    <property type="entry name" value="TRANSPOSASE FOR INSERTION SEQUENCE ELEMENT IS1081"/>
    <property type="match status" value="1"/>
</dbReference>